<evidence type="ECO:0000313" key="5">
    <source>
        <dbReference type="Proteomes" id="UP001073053"/>
    </source>
</evidence>
<dbReference type="EMBL" id="JALAWA010000003">
    <property type="protein sequence ID" value="MCY9184688.1"/>
    <property type="molecule type" value="Genomic_DNA"/>
</dbReference>
<reference evidence="2 4" key="1">
    <citation type="submission" date="2017-12" db="EMBL/GenBank/DDBJ databases">
        <title>Comparative Functional Genomics of Dry Heat Resistant strains isolated from the Viking Spacecraft.</title>
        <authorList>
            <person name="Seuylemezian A."/>
            <person name="Cooper K."/>
            <person name="Vaishampayan P."/>
        </authorList>
    </citation>
    <scope>NUCLEOTIDE SEQUENCE [LARGE SCALE GENOMIC DNA]</scope>
    <source>
        <strain evidence="2 4">V48-19</strain>
    </source>
</reference>
<keyword evidence="6" id="KW-1185">Reference proteome</keyword>
<reference evidence="1" key="2">
    <citation type="submission" date="2022-02" db="EMBL/GenBank/DDBJ databases">
        <title>Crop Bioprotection Bacillus Genome Sequencing.</title>
        <authorList>
            <person name="Dunlap C."/>
        </authorList>
    </citation>
    <scope>NUCLEOTIDE SEQUENCE</scope>
    <source>
        <strain evidence="1">EC49O2N-C10</strain>
    </source>
</reference>
<proteinExistence type="predicted"/>
<dbReference type="RefSeq" id="WP_010335119.1">
    <property type="nucleotide sequence ID" value="NZ_ASJT01000078.1"/>
</dbReference>
<organism evidence="1 5">
    <name type="scientific">Bacillus halotolerans</name>
    <dbReference type="NCBI Taxonomy" id="260554"/>
    <lineage>
        <taxon>Bacteria</taxon>
        <taxon>Bacillati</taxon>
        <taxon>Bacillota</taxon>
        <taxon>Bacilli</taxon>
        <taxon>Bacillales</taxon>
        <taxon>Bacillaceae</taxon>
        <taxon>Bacillus</taxon>
    </lineage>
</organism>
<dbReference type="KEGG" id="bht:DIC78_17855"/>
<dbReference type="EMBL" id="CP114066">
    <property type="protein sequence ID" value="WAT20080.1"/>
    <property type="molecule type" value="Genomic_DNA"/>
</dbReference>
<dbReference type="AlphaFoldDB" id="A0A9Q4HP53"/>
<sequence>MKYHPKMGRAFHDGEGNLHFSDHADPDTIGYLTETATEFGLMSKEASQQKNNRNKA</sequence>
<dbReference type="EMBL" id="PGUV01000015">
    <property type="protein sequence ID" value="PLS05240.1"/>
    <property type="molecule type" value="Genomic_DNA"/>
</dbReference>
<evidence type="ECO:0000313" key="6">
    <source>
        <dbReference type="Proteomes" id="UP001164713"/>
    </source>
</evidence>
<evidence type="ECO:0000313" key="1">
    <source>
        <dbReference type="EMBL" id="MCY9184688.1"/>
    </source>
</evidence>
<dbReference type="Pfam" id="PF17449">
    <property type="entry name" value="YrzK"/>
    <property type="match status" value="1"/>
</dbReference>
<name>A0A9Q4HP53_9BACI</name>
<dbReference type="Proteomes" id="UP001073053">
    <property type="component" value="Unassembled WGS sequence"/>
</dbReference>
<dbReference type="Proteomes" id="UP001164713">
    <property type="component" value="Chromosome"/>
</dbReference>
<evidence type="ECO:0000313" key="2">
    <source>
        <dbReference type="EMBL" id="PLS05240.1"/>
    </source>
</evidence>
<gene>
    <name evidence="2" type="ORF">CUU63_17605</name>
    <name evidence="1" type="ORF">MOF03_08470</name>
    <name evidence="3" type="ORF">O0R52_13940</name>
</gene>
<dbReference type="GeneID" id="50136787"/>
<dbReference type="InterPro" id="IPR035378">
    <property type="entry name" value="YrzK-like"/>
</dbReference>
<dbReference type="Proteomes" id="UP000234803">
    <property type="component" value="Unassembled WGS sequence"/>
</dbReference>
<accession>A0A9Q4HP53</accession>
<evidence type="ECO:0000313" key="3">
    <source>
        <dbReference type="EMBL" id="WAT20080.1"/>
    </source>
</evidence>
<protein>
    <submittedName>
        <fullName evidence="1">YrzK family protein</fullName>
    </submittedName>
</protein>
<reference evidence="3" key="3">
    <citation type="submission" date="2022-12" db="EMBL/GenBank/DDBJ databases">
        <title>Genomic of Bacillus halotolerans.</title>
        <authorList>
            <person name="Xu G."/>
            <person name="Ding Y."/>
        </authorList>
    </citation>
    <scope>NUCLEOTIDE SEQUENCE</scope>
    <source>
        <strain evidence="3">B13</strain>
    </source>
</reference>
<evidence type="ECO:0000313" key="4">
    <source>
        <dbReference type="Proteomes" id="UP000234803"/>
    </source>
</evidence>